<keyword evidence="4" id="KW-0479">Metal-binding</keyword>
<dbReference type="Proteomes" id="UP001430990">
    <property type="component" value="Chromosome"/>
</dbReference>
<organism evidence="6 7">
    <name type="scientific">Bradyrhizobium barranii</name>
    <dbReference type="NCBI Taxonomy" id="2992140"/>
    <lineage>
        <taxon>Bacteria</taxon>
        <taxon>Pseudomonadati</taxon>
        <taxon>Pseudomonadota</taxon>
        <taxon>Alphaproteobacteria</taxon>
        <taxon>Hyphomicrobiales</taxon>
        <taxon>Nitrobacteraceae</taxon>
        <taxon>Bradyrhizobium</taxon>
    </lineage>
</organism>
<dbReference type="InterPro" id="IPR036688">
    <property type="entry name" value="MoeA_C_domain_IV_sf"/>
</dbReference>
<dbReference type="Pfam" id="PF00994">
    <property type="entry name" value="MoCF_biosynth"/>
    <property type="match status" value="1"/>
</dbReference>
<dbReference type="Gene3D" id="3.40.980.10">
    <property type="entry name" value="MoaB/Mog-like domain"/>
    <property type="match status" value="1"/>
</dbReference>
<dbReference type="InterPro" id="IPR036425">
    <property type="entry name" value="MoaB/Mog-like_dom_sf"/>
</dbReference>
<evidence type="ECO:0000256" key="1">
    <source>
        <dbReference type="ARBA" id="ARBA00002901"/>
    </source>
</evidence>
<evidence type="ECO:0000313" key="6">
    <source>
        <dbReference type="EMBL" id="UFW88655.1"/>
    </source>
</evidence>
<dbReference type="Gene3D" id="2.170.190.11">
    <property type="entry name" value="Molybdopterin biosynthesis moea protein, domain 3"/>
    <property type="match status" value="1"/>
</dbReference>
<keyword evidence="4" id="KW-0460">Magnesium</keyword>
<dbReference type="SUPFAM" id="SSF63882">
    <property type="entry name" value="MoeA N-terminal region -like"/>
    <property type="match status" value="1"/>
</dbReference>
<dbReference type="SUPFAM" id="SSF53218">
    <property type="entry name" value="Molybdenum cofactor biosynthesis proteins"/>
    <property type="match status" value="1"/>
</dbReference>
<dbReference type="InterPro" id="IPR001453">
    <property type="entry name" value="MoaB/Mog_dom"/>
</dbReference>
<dbReference type="InterPro" id="IPR036135">
    <property type="entry name" value="MoeA_linker/N_sf"/>
</dbReference>
<dbReference type="PANTHER" id="PTHR10192:SF5">
    <property type="entry name" value="GEPHYRIN"/>
    <property type="match status" value="1"/>
</dbReference>
<evidence type="ECO:0000256" key="3">
    <source>
        <dbReference type="ARBA" id="ARBA00047317"/>
    </source>
</evidence>
<dbReference type="InterPro" id="IPR005110">
    <property type="entry name" value="MoeA_linker/N"/>
</dbReference>
<keyword evidence="4" id="KW-0501">Molybdenum cofactor biosynthesis</keyword>
<dbReference type="EC" id="2.10.1.1" evidence="4"/>
<dbReference type="Pfam" id="PF03453">
    <property type="entry name" value="MoeA_N"/>
    <property type="match status" value="1"/>
</dbReference>
<dbReference type="EMBL" id="CP088100">
    <property type="protein sequence ID" value="UFW88655.1"/>
    <property type="molecule type" value="Genomic_DNA"/>
</dbReference>
<keyword evidence="7" id="KW-1185">Reference proteome</keyword>
<dbReference type="RefSeq" id="WP_231144286.1">
    <property type="nucleotide sequence ID" value="NZ_CP088100.1"/>
</dbReference>
<reference evidence="6" key="1">
    <citation type="submission" date="2021-11" db="EMBL/GenBank/DDBJ databases">
        <title>Australian commercial rhizobial inoculants.</title>
        <authorList>
            <person name="Kohlmeier M.G."/>
            <person name="O'Hara G.W."/>
            <person name="Colombi E."/>
            <person name="Ramsay J.P."/>
            <person name="Terpolilli J."/>
        </authorList>
    </citation>
    <scope>NUCLEOTIDE SEQUENCE</scope>
    <source>
        <strain evidence="6">CC829</strain>
    </source>
</reference>
<comment type="similarity">
    <text evidence="2 4">Belongs to the MoeA family.</text>
</comment>
<dbReference type="Gene3D" id="2.40.340.10">
    <property type="entry name" value="MoeA, C-terminal, domain IV"/>
    <property type="match status" value="1"/>
</dbReference>
<sequence>MTQRLPPALTPLDTALAALLRGVDPIATIELPLTEAAGCIPAGTPPLAACPSCDIAAADGWALCANDIVGASAYSPLPLTTAPVWVDAGDAMPPGCDCVLDADAVEVSGPLAQVLAEGVPGQGVRRAGSDIAGRAPAVAEGHLIHPATLLLARTAGVEKLSVRQPRLGIVNVPGAALTAHMIAEIARAAGLQVQAREAAARDAASIAEALGDLTCDLTCDLVVTIGGSGAGRRDAAVSALARHGDVLAHGLALQPGRTAAVGRLGPVPIVALPGSPDHALAAWLALALPLVDRLSARQLRRRMTLPLARKIASSVGIAEIALLAEEHHAWLPLAVGEWPLQAIARADAWLLVPASHEGFAAGTPVDAYLMRE</sequence>
<comment type="catalytic activity">
    <reaction evidence="3">
        <text>adenylyl-molybdopterin + molybdate = Mo-molybdopterin + AMP + H(+)</text>
        <dbReference type="Rhea" id="RHEA:35047"/>
        <dbReference type="ChEBI" id="CHEBI:15378"/>
        <dbReference type="ChEBI" id="CHEBI:36264"/>
        <dbReference type="ChEBI" id="CHEBI:62727"/>
        <dbReference type="ChEBI" id="CHEBI:71302"/>
        <dbReference type="ChEBI" id="CHEBI:456215"/>
        <dbReference type="EC" id="2.10.1.1"/>
    </reaction>
</comment>
<evidence type="ECO:0000256" key="2">
    <source>
        <dbReference type="ARBA" id="ARBA00010763"/>
    </source>
</evidence>
<evidence type="ECO:0000313" key="7">
    <source>
        <dbReference type="Proteomes" id="UP001430990"/>
    </source>
</evidence>
<feature type="domain" description="MoaB/Mog" evidence="5">
    <location>
        <begin position="168"/>
        <end position="293"/>
    </location>
</feature>
<dbReference type="SMART" id="SM00852">
    <property type="entry name" value="MoCF_biosynth"/>
    <property type="match status" value="1"/>
</dbReference>
<gene>
    <name evidence="6" type="ORF">BjapCC829_09240</name>
</gene>
<dbReference type="PANTHER" id="PTHR10192">
    <property type="entry name" value="MOLYBDOPTERIN BIOSYNTHESIS PROTEIN"/>
    <property type="match status" value="1"/>
</dbReference>
<comment type="function">
    <text evidence="1 4">Catalyzes the insertion of molybdate into adenylated molybdopterin with the concomitant release of AMP.</text>
</comment>
<protein>
    <recommendedName>
        <fullName evidence="4">Molybdopterin molybdenumtransferase</fullName>
        <ecNumber evidence="4">2.10.1.1</ecNumber>
    </recommendedName>
</protein>
<keyword evidence="4" id="KW-0808">Transferase</keyword>
<proteinExistence type="inferred from homology"/>
<dbReference type="InterPro" id="IPR038987">
    <property type="entry name" value="MoeA-like"/>
</dbReference>
<comment type="cofactor">
    <cofactor evidence="4">
        <name>Mg(2+)</name>
        <dbReference type="ChEBI" id="CHEBI:18420"/>
    </cofactor>
</comment>
<keyword evidence="4" id="KW-0500">Molybdenum</keyword>
<evidence type="ECO:0000256" key="4">
    <source>
        <dbReference type="RuleBase" id="RU365090"/>
    </source>
</evidence>
<name>A0ABY3QSD1_9BRAD</name>
<evidence type="ECO:0000259" key="5">
    <source>
        <dbReference type="SMART" id="SM00852"/>
    </source>
</evidence>
<dbReference type="SUPFAM" id="SSF63867">
    <property type="entry name" value="MoeA C-terminal domain-like"/>
    <property type="match status" value="1"/>
</dbReference>
<comment type="pathway">
    <text evidence="4">Cofactor biosynthesis; molybdopterin biosynthesis.</text>
</comment>
<accession>A0ABY3QSD1</accession>